<evidence type="ECO:0000256" key="1">
    <source>
        <dbReference type="ARBA" id="ARBA00004651"/>
    </source>
</evidence>
<evidence type="ECO:0000256" key="4">
    <source>
        <dbReference type="ARBA" id="ARBA00022989"/>
    </source>
</evidence>
<protein>
    <submittedName>
        <fullName evidence="9">Putative ABC transport system permease protein</fullName>
    </submittedName>
</protein>
<keyword evidence="4 6" id="KW-1133">Transmembrane helix</keyword>
<evidence type="ECO:0000256" key="6">
    <source>
        <dbReference type="SAM" id="Phobius"/>
    </source>
</evidence>
<feature type="transmembrane region" description="Helical" evidence="6">
    <location>
        <begin position="760"/>
        <end position="780"/>
    </location>
</feature>
<feature type="domain" description="ABC3 transporter permease C-terminal" evidence="7">
    <location>
        <begin position="293"/>
        <end position="409"/>
    </location>
</feature>
<keyword evidence="10" id="KW-1185">Reference proteome</keyword>
<feature type="transmembrane region" description="Helical" evidence="6">
    <location>
        <begin position="380"/>
        <end position="406"/>
    </location>
</feature>
<keyword evidence="2" id="KW-1003">Cell membrane</keyword>
<dbReference type="STRING" id="332977.SAMN05421740_106201"/>
<proteinExistence type="predicted"/>
<feature type="domain" description="MacB-like periplasmic core" evidence="8">
    <location>
        <begin position="22"/>
        <end position="236"/>
    </location>
</feature>
<dbReference type="Proteomes" id="UP000198916">
    <property type="component" value="Unassembled WGS sequence"/>
</dbReference>
<dbReference type="PANTHER" id="PTHR30572">
    <property type="entry name" value="MEMBRANE COMPONENT OF TRANSPORTER-RELATED"/>
    <property type="match status" value="1"/>
</dbReference>
<keyword evidence="3 6" id="KW-0812">Transmembrane</keyword>
<accession>A0A1H7R1Z8</accession>
<evidence type="ECO:0000313" key="9">
    <source>
        <dbReference type="EMBL" id="SEL53607.1"/>
    </source>
</evidence>
<evidence type="ECO:0000259" key="8">
    <source>
        <dbReference type="Pfam" id="PF12704"/>
    </source>
</evidence>
<dbReference type="InterPro" id="IPR025857">
    <property type="entry name" value="MacB_PCD"/>
</dbReference>
<dbReference type="InterPro" id="IPR050250">
    <property type="entry name" value="Macrolide_Exporter_MacB"/>
</dbReference>
<dbReference type="Pfam" id="PF12704">
    <property type="entry name" value="MacB_PCD"/>
    <property type="match status" value="2"/>
</dbReference>
<dbReference type="PANTHER" id="PTHR30572:SF18">
    <property type="entry name" value="ABC-TYPE MACROLIDE FAMILY EXPORT SYSTEM PERMEASE COMPONENT 2"/>
    <property type="match status" value="1"/>
</dbReference>
<dbReference type="PROSITE" id="PS51257">
    <property type="entry name" value="PROKAR_LIPOPROTEIN"/>
    <property type="match status" value="1"/>
</dbReference>
<evidence type="ECO:0000256" key="5">
    <source>
        <dbReference type="ARBA" id="ARBA00023136"/>
    </source>
</evidence>
<dbReference type="InterPro" id="IPR003838">
    <property type="entry name" value="ABC3_permease_C"/>
</dbReference>
<evidence type="ECO:0000259" key="7">
    <source>
        <dbReference type="Pfam" id="PF02687"/>
    </source>
</evidence>
<dbReference type="GO" id="GO:0022857">
    <property type="term" value="F:transmembrane transporter activity"/>
    <property type="evidence" value="ECO:0007669"/>
    <property type="project" value="TreeGrafter"/>
</dbReference>
<feature type="transmembrane region" description="Helical" evidence="6">
    <location>
        <begin position="288"/>
        <end position="315"/>
    </location>
</feature>
<sequence length="797" mass="88942">MLKTHLKTAWRTMVKDKTYATINILGLTIGLCACMLVGTVVLDDLSYDKFWSHKNELYRIITSDTTAGLAGKNPSVYANLGNTFKANFPDVEAAATVYAIERWMRKDKTDETAIQLDAIYADTNIWKLLDIDIIDGTPKHYVAGQNNLVISESFRKKHFSNESPVGKIMYSVSAYSEEATPYLITGVMADLPQNTYLRAEAIQVAMPSSHELSREGWGYYDEQLLLMKPNTDMVAFATKANRWYREFLTEASEDTKKRIPVYEFQPIQEVYLTPYSSYQRVSGNLSNIYIFSVVAGLLLFIACINFVNLSVARAVRRLKETGVRKVLGAGRRQLLIQYLTESLMFFVLSALLASGLYVLSLGPLEVFLGHTLTLKLLGNLSLFLIFLSTILMLSVVTGTYPAWMLSGFNTTNALKNRIGNTTSLAGAWIRHMLVTLQFGVALLVLIGMITVWRQVQYMEKKDVGFDTDRVLNIPQFALGNNRSALKNELEQLAGVQRVSVAAWAPTRGTGHMAKSVEHPNKSGEKVMVSFIAGDTHLPDLLGFRIRDGRLFESHDIEDENQPKNALLTASTAKLFGVTELGRPIEELSIIPVGIIDDFHSISLRNPIVPTVVIAEDILQYANILIKVQQGKESQVIKSVNELWQQFHAGKPLNMEWVDDLVKGQYEKETKQGQLFTFFSALTLLLAALGVFGLVVHATEQRVKEIGIRKVLGASVTGIVRMFSLDYVKLVGIALLVASPIAWWAMNKWLEDFAYRIDIQWWVFALAGVVALMIALVTVGVQAIKAALANPIDSLRDE</sequence>
<gene>
    <name evidence="9" type="ORF">SAMN05421740_106201</name>
</gene>
<feature type="domain" description="ABC3 transporter permease C-terminal" evidence="7">
    <location>
        <begin position="677"/>
        <end position="788"/>
    </location>
</feature>
<name>A0A1H7R1Z8_9SPHI</name>
<dbReference type="EMBL" id="FNZR01000006">
    <property type="protein sequence ID" value="SEL53607.1"/>
    <property type="molecule type" value="Genomic_DNA"/>
</dbReference>
<comment type="subcellular location">
    <subcellularLocation>
        <location evidence="1">Cell membrane</location>
        <topology evidence="1">Multi-pass membrane protein</topology>
    </subcellularLocation>
</comment>
<feature type="transmembrane region" description="Helical" evidence="6">
    <location>
        <begin position="20"/>
        <end position="42"/>
    </location>
</feature>
<feature type="transmembrane region" description="Helical" evidence="6">
    <location>
        <begin position="674"/>
        <end position="695"/>
    </location>
</feature>
<keyword evidence="5 6" id="KW-0472">Membrane</keyword>
<dbReference type="Pfam" id="PF02687">
    <property type="entry name" value="FtsX"/>
    <property type="match status" value="2"/>
</dbReference>
<organism evidence="9 10">
    <name type="scientific">Parapedobacter koreensis</name>
    <dbReference type="NCBI Taxonomy" id="332977"/>
    <lineage>
        <taxon>Bacteria</taxon>
        <taxon>Pseudomonadati</taxon>
        <taxon>Bacteroidota</taxon>
        <taxon>Sphingobacteriia</taxon>
        <taxon>Sphingobacteriales</taxon>
        <taxon>Sphingobacteriaceae</taxon>
        <taxon>Parapedobacter</taxon>
    </lineage>
</organism>
<dbReference type="GO" id="GO:0005886">
    <property type="term" value="C:plasma membrane"/>
    <property type="evidence" value="ECO:0007669"/>
    <property type="project" value="UniProtKB-SubCell"/>
</dbReference>
<evidence type="ECO:0000256" key="2">
    <source>
        <dbReference type="ARBA" id="ARBA00022475"/>
    </source>
</evidence>
<reference evidence="10" key="1">
    <citation type="submission" date="2016-10" db="EMBL/GenBank/DDBJ databases">
        <authorList>
            <person name="Varghese N."/>
            <person name="Submissions S."/>
        </authorList>
    </citation>
    <scope>NUCLEOTIDE SEQUENCE [LARGE SCALE GENOMIC DNA]</scope>
    <source>
        <strain evidence="10">Jip14</strain>
    </source>
</reference>
<dbReference type="AlphaFoldDB" id="A0A1H7R1Z8"/>
<feature type="transmembrane region" description="Helical" evidence="6">
    <location>
        <begin position="335"/>
        <end position="360"/>
    </location>
</feature>
<feature type="transmembrane region" description="Helical" evidence="6">
    <location>
        <begin position="726"/>
        <end position="745"/>
    </location>
</feature>
<dbReference type="RefSeq" id="WP_177181158.1">
    <property type="nucleotide sequence ID" value="NZ_FNZR01000006.1"/>
</dbReference>
<feature type="domain" description="MacB-like periplasmic core" evidence="8">
    <location>
        <begin position="436"/>
        <end position="598"/>
    </location>
</feature>
<feature type="transmembrane region" description="Helical" evidence="6">
    <location>
        <begin position="427"/>
        <end position="452"/>
    </location>
</feature>
<evidence type="ECO:0000313" key="10">
    <source>
        <dbReference type="Proteomes" id="UP000198916"/>
    </source>
</evidence>
<evidence type="ECO:0000256" key="3">
    <source>
        <dbReference type="ARBA" id="ARBA00022692"/>
    </source>
</evidence>